<keyword evidence="2 5" id="KW-0812">Transmembrane</keyword>
<protein>
    <recommendedName>
        <fullName evidence="8">Prenyltransferase</fullName>
    </recommendedName>
</protein>
<sequence>MSQSFSTNSNLIRWFRFVGADFWMVALFPFYIGFVISSKTFFSSNLLYGILSICFLTSSTFVLNHILDIELDKQNPRKSFSLLVRNDISLKNSFILFIFLSLFCLLFSLVVNYGFVLCILGLILISLMYNISPFRLKNRPFLDILCHTLSLGILCPIAGWCLSDSSGIFSAFSNFPFLYLISISFYVTALHSPTMAVDFNADINSGATTFATKFGAERTMLFSWLLTTAGASILFISGYLVIEPWSSRIFLLTAWILPLEVLVHYYVLPINEIPTYSTVFRGSIILATVEAFFTLFFLYLYVSEAPLL</sequence>
<feature type="transmembrane region" description="Helical" evidence="5">
    <location>
        <begin position="88"/>
        <end position="108"/>
    </location>
</feature>
<evidence type="ECO:0000256" key="1">
    <source>
        <dbReference type="ARBA" id="ARBA00004651"/>
    </source>
</evidence>
<dbReference type="PANTHER" id="PTHR42723:SF1">
    <property type="entry name" value="CHLOROPHYLL SYNTHASE, CHLOROPLASTIC"/>
    <property type="match status" value="1"/>
</dbReference>
<evidence type="ECO:0000313" key="6">
    <source>
        <dbReference type="EMBL" id="OIR20317.1"/>
    </source>
</evidence>
<dbReference type="InterPro" id="IPR000537">
    <property type="entry name" value="UbiA_prenyltransferase"/>
</dbReference>
<gene>
    <name evidence="6" type="ORF">BEU04_00470</name>
</gene>
<dbReference type="InterPro" id="IPR044878">
    <property type="entry name" value="UbiA_sf"/>
</dbReference>
<feature type="transmembrane region" description="Helical" evidence="5">
    <location>
        <begin position="46"/>
        <end position="67"/>
    </location>
</feature>
<feature type="transmembrane region" description="Helical" evidence="5">
    <location>
        <begin position="248"/>
        <end position="267"/>
    </location>
</feature>
<comment type="subcellular location">
    <subcellularLocation>
        <location evidence="1">Cell membrane</location>
        <topology evidence="1">Multi-pass membrane protein</topology>
    </subcellularLocation>
</comment>
<dbReference type="GO" id="GO:0005886">
    <property type="term" value="C:plasma membrane"/>
    <property type="evidence" value="ECO:0007669"/>
    <property type="project" value="UniProtKB-SubCell"/>
</dbReference>
<dbReference type="GO" id="GO:0016765">
    <property type="term" value="F:transferase activity, transferring alkyl or aryl (other than methyl) groups"/>
    <property type="evidence" value="ECO:0007669"/>
    <property type="project" value="InterPro"/>
</dbReference>
<dbReference type="InterPro" id="IPR050475">
    <property type="entry name" value="Prenyltransferase_related"/>
</dbReference>
<accession>A0A1J5TUX9</accession>
<reference evidence="6 7" key="1">
    <citation type="submission" date="2016-08" db="EMBL/GenBank/DDBJ databases">
        <title>New Insights into Marine Group III Euryarchaeota, from dark to light.</title>
        <authorList>
            <person name="Haro-Moreno J.M."/>
            <person name="Rodriguez-Valera F."/>
            <person name="Lopez-Garcia P."/>
            <person name="Moreira D."/>
            <person name="Martin-Cuadrado A.B."/>
        </authorList>
    </citation>
    <scope>NUCLEOTIDE SEQUENCE [LARGE SCALE GENOMIC DNA]</scope>
    <source>
        <strain evidence="6">CG-Bathy1</strain>
    </source>
</reference>
<organism evidence="6 7">
    <name type="scientific">Marine Group III euryarchaeote CG-Bathy1</name>
    <dbReference type="NCBI Taxonomy" id="1889001"/>
    <lineage>
        <taxon>Archaea</taxon>
        <taxon>Methanobacteriati</taxon>
        <taxon>Thermoplasmatota</taxon>
        <taxon>Thermoplasmata</taxon>
        <taxon>Candidatus Thermoprofundales</taxon>
    </lineage>
</organism>
<dbReference type="Pfam" id="PF01040">
    <property type="entry name" value="UbiA"/>
    <property type="match status" value="1"/>
</dbReference>
<comment type="caution">
    <text evidence="6">The sequence shown here is derived from an EMBL/GenBank/DDBJ whole genome shotgun (WGS) entry which is preliminary data.</text>
</comment>
<keyword evidence="3 5" id="KW-1133">Transmembrane helix</keyword>
<proteinExistence type="predicted"/>
<evidence type="ECO:0008006" key="8">
    <source>
        <dbReference type="Google" id="ProtNLM"/>
    </source>
</evidence>
<dbReference type="EMBL" id="MIYU01000001">
    <property type="protein sequence ID" value="OIR20317.1"/>
    <property type="molecule type" value="Genomic_DNA"/>
</dbReference>
<evidence type="ECO:0000256" key="2">
    <source>
        <dbReference type="ARBA" id="ARBA00022692"/>
    </source>
</evidence>
<keyword evidence="4 5" id="KW-0472">Membrane</keyword>
<evidence type="ECO:0000256" key="5">
    <source>
        <dbReference type="SAM" id="Phobius"/>
    </source>
</evidence>
<dbReference type="Gene3D" id="1.10.357.140">
    <property type="entry name" value="UbiA prenyltransferase"/>
    <property type="match status" value="1"/>
</dbReference>
<evidence type="ECO:0000256" key="3">
    <source>
        <dbReference type="ARBA" id="ARBA00022989"/>
    </source>
</evidence>
<dbReference type="PANTHER" id="PTHR42723">
    <property type="entry name" value="CHLOROPHYLL SYNTHASE"/>
    <property type="match status" value="1"/>
</dbReference>
<feature type="transmembrane region" description="Helical" evidence="5">
    <location>
        <begin position="279"/>
        <end position="302"/>
    </location>
</feature>
<feature type="transmembrane region" description="Helical" evidence="5">
    <location>
        <begin position="221"/>
        <end position="242"/>
    </location>
</feature>
<evidence type="ECO:0000313" key="7">
    <source>
        <dbReference type="Proteomes" id="UP000183815"/>
    </source>
</evidence>
<feature type="transmembrane region" description="Helical" evidence="5">
    <location>
        <begin position="168"/>
        <end position="187"/>
    </location>
</feature>
<feature type="transmembrane region" description="Helical" evidence="5">
    <location>
        <begin position="144"/>
        <end position="162"/>
    </location>
</feature>
<evidence type="ECO:0000256" key="4">
    <source>
        <dbReference type="ARBA" id="ARBA00023136"/>
    </source>
</evidence>
<feature type="transmembrane region" description="Helical" evidence="5">
    <location>
        <begin position="12"/>
        <end position="34"/>
    </location>
</feature>
<name>A0A1J5TUX9_9ARCH</name>
<dbReference type="AlphaFoldDB" id="A0A1J5TUX9"/>
<dbReference type="Proteomes" id="UP000183815">
    <property type="component" value="Unassembled WGS sequence"/>
</dbReference>